<accession>A0A0A1TVL0</accession>
<proteinExistence type="predicted"/>
<protein>
    <submittedName>
        <fullName evidence="1">Uncharacterized protein</fullName>
    </submittedName>
</protein>
<evidence type="ECO:0000313" key="2">
    <source>
        <dbReference type="Proteomes" id="UP000014680"/>
    </source>
</evidence>
<dbReference type="OMA" id="YCKQTIN"/>
<name>A0A0A1TVL0_ENTIV</name>
<dbReference type="EMBL" id="KB207112">
    <property type="protein sequence ID" value="ELP84462.1"/>
    <property type="molecule type" value="Genomic_DNA"/>
</dbReference>
<dbReference type="AlphaFoldDB" id="A0A0A1TVL0"/>
<dbReference type="Proteomes" id="UP000014680">
    <property type="component" value="Unassembled WGS sequence"/>
</dbReference>
<dbReference type="VEuPathDB" id="AmoebaDB:EIN_168270"/>
<dbReference type="KEGG" id="eiv:EIN_168270"/>
<dbReference type="RefSeq" id="XP_004183808.1">
    <property type="nucleotide sequence ID" value="XM_004183760.1"/>
</dbReference>
<dbReference type="OrthoDB" id="27778at2759"/>
<keyword evidence="2" id="KW-1185">Reference proteome</keyword>
<reference evidence="1 2" key="1">
    <citation type="submission" date="2012-10" db="EMBL/GenBank/DDBJ databases">
        <authorList>
            <person name="Zafar N."/>
            <person name="Inman J."/>
            <person name="Hall N."/>
            <person name="Lorenzi H."/>
            <person name="Caler E."/>
        </authorList>
    </citation>
    <scope>NUCLEOTIDE SEQUENCE [LARGE SCALE GENOMIC DNA]</scope>
    <source>
        <strain evidence="1 2">IP1</strain>
    </source>
</reference>
<evidence type="ECO:0000313" key="1">
    <source>
        <dbReference type="EMBL" id="ELP84462.1"/>
    </source>
</evidence>
<gene>
    <name evidence="1" type="ORF">EIN_168270</name>
</gene>
<dbReference type="GeneID" id="14883655"/>
<sequence>MVLYCKQTINIQIFVNSISYCNMAIAPQKMYESQRESFKKKRDYQSQQEAVLLAIINTFTPCTLLSPAKRNCRSTSFIPIKKISLDKDEIDFDTFLRSRLDDFFEDDIQRGVSYQTAVRRKKANIQAETLNFLVDLIEHKGFLVESKTTTGNKGILKETMRLITGNGLYLSKEDIAVKGALLNKHFLNLLQNKRDFVLNVHDKEVSSILGL</sequence>
<organism evidence="1 2">
    <name type="scientific">Entamoeba invadens IP1</name>
    <dbReference type="NCBI Taxonomy" id="370355"/>
    <lineage>
        <taxon>Eukaryota</taxon>
        <taxon>Amoebozoa</taxon>
        <taxon>Evosea</taxon>
        <taxon>Archamoebae</taxon>
        <taxon>Mastigamoebida</taxon>
        <taxon>Entamoebidae</taxon>
        <taxon>Entamoeba</taxon>
    </lineage>
</organism>